<dbReference type="AlphaFoldDB" id="A0A1H5SGG1"/>
<evidence type="ECO:0000256" key="1">
    <source>
        <dbReference type="SAM" id="SignalP"/>
    </source>
</evidence>
<dbReference type="SUPFAM" id="SSF48452">
    <property type="entry name" value="TPR-like"/>
    <property type="match status" value="1"/>
</dbReference>
<dbReference type="EMBL" id="FNVG01000001">
    <property type="protein sequence ID" value="SEF49702.1"/>
    <property type="molecule type" value="Genomic_DNA"/>
</dbReference>
<dbReference type="SMART" id="SM00028">
    <property type="entry name" value="TPR"/>
    <property type="match status" value="2"/>
</dbReference>
<feature type="chain" id="PRO_5009284050" evidence="1">
    <location>
        <begin position="17"/>
        <end position="161"/>
    </location>
</feature>
<feature type="signal peptide" evidence="1">
    <location>
        <begin position="1"/>
        <end position="16"/>
    </location>
</feature>
<dbReference type="InterPro" id="IPR011990">
    <property type="entry name" value="TPR-like_helical_dom_sf"/>
</dbReference>
<organism evidence="2 3">
    <name type="scientific">Vibrio hangzhouensis</name>
    <dbReference type="NCBI Taxonomy" id="462991"/>
    <lineage>
        <taxon>Bacteria</taxon>
        <taxon>Pseudomonadati</taxon>
        <taxon>Pseudomonadota</taxon>
        <taxon>Gammaproteobacteria</taxon>
        <taxon>Vibrionales</taxon>
        <taxon>Vibrionaceae</taxon>
        <taxon>Vibrio</taxon>
    </lineage>
</organism>
<name>A0A1H5SGG1_9VIBR</name>
<dbReference type="Proteomes" id="UP000236721">
    <property type="component" value="Unassembled WGS sequence"/>
</dbReference>
<proteinExistence type="predicted"/>
<evidence type="ECO:0000313" key="2">
    <source>
        <dbReference type="EMBL" id="SEF49702.1"/>
    </source>
</evidence>
<keyword evidence="1" id="KW-0732">Signal</keyword>
<evidence type="ECO:0000313" key="3">
    <source>
        <dbReference type="Proteomes" id="UP000236721"/>
    </source>
</evidence>
<dbReference type="Gene3D" id="1.25.40.10">
    <property type="entry name" value="Tetratricopeptide repeat domain"/>
    <property type="match status" value="1"/>
</dbReference>
<keyword evidence="3" id="KW-1185">Reference proteome</keyword>
<gene>
    <name evidence="2" type="ORF">SAMN04488244_101359</name>
</gene>
<sequence length="161" mass="17984">MFVAWFALLVSVAAYGAGSGYSSSNSQNKSLRLYNEGVDLMMDKQFRAAERKFRSVIANKKSWAEAHNNLAYTLRKQGADHYTTALFHYNKAISLAPNLPEPYMYRGVLHVQMGNDDLARKDLNTLLALNSPLATELEFVIENQVEKTPEQFFGVSGRTGG</sequence>
<accession>A0A1H5SGG1</accession>
<protein>
    <submittedName>
        <fullName evidence="2">Uncharacterized protein</fullName>
    </submittedName>
</protein>
<reference evidence="3" key="1">
    <citation type="submission" date="2016-10" db="EMBL/GenBank/DDBJ databases">
        <authorList>
            <person name="Varghese N."/>
            <person name="Submissions S."/>
        </authorList>
    </citation>
    <scope>NUCLEOTIDE SEQUENCE [LARGE SCALE GENOMIC DNA]</scope>
    <source>
        <strain evidence="3">CGMCC 1.7062</strain>
    </source>
</reference>
<dbReference type="InterPro" id="IPR019734">
    <property type="entry name" value="TPR_rpt"/>
</dbReference>